<keyword evidence="3" id="KW-1185">Reference proteome</keyword>
<reference evidence="3" key="1">
    <citation type="journal article" date="2013" name="Science">
        <title>Comparative analysis of bat genomes provides insight into the evolution of flight and immunity.</title>
        <authorList>
            <person name="Zhang G."/>
            <person name="Cowled C."/>
            <person name="Shi Z."/>
            <person name="Huang Z."/>
            <person name="Bishop-Lilly K.A."/>
            <person name="Fang X."/>
            <person name="Wynne J.W."/>
            <person name="Xiong Z."/>
            <person name="Baker M.L."/>
            <person name="Zhao W."/>
            <person name="Tachedjian M."/>
            <person name="Zhu Y."/>
            <person name="Zhou P."/>
            <person name="Jiang X."/>
            <person name="Ng J."/>
            <person name="Yang L."/>
            <person name="Wu L."/>
            <person name="Xiao J."/>
            <person name="Feng Y."/>
            <person name="Chen Y."/>
            <person name="Sun X."/>
            <person name="Zhang Y."/>
            <person name="Marsh G.A."/>
            <person name="Crameri G."/>
            <person name="Broder C.C."/>
            <person name="Frey K.G."/>
            <person name="Wang L.F."/>
            <person name="Wang J."/>
        </authorList>
    </citation>
    <scope>NUCLEOTIDE SEQUENCE [LARGE SCALE GENOMIC DNA]</scope>
</reference>
<dbReference type="Proteomes" id="UP000010556">
    <property type="component" value="Unassembled WGS sequence"/>
</dbReference>
<gene>
    <name evidence="2" type="ORF">MDA_GLEAN10013862</name>
</gene>
<proteinExistence type="predicted"/>
<evidence type="ECO:0000313" key="2">
    <source>
        <dbReference type="EMBL" id="ELK28124.1"/>
    </source>
</evidence>
<organism evidence="2 3">
    <name type="scientific">Myotis davidii</name>
    <name type="common">David's myotis</name>
    <dbReference type="NCBI Taxonomy" id="225400"/>
    <lineage>
        <taxon>Eukaryota</taxon>
        <taxon>Metazoa</taxon>
        <taxon>Chordata</taxon>
        <taxon>Craniata</taxon>
        <taxon>Vertebrata</taxon>
        <taxon>Euteleostomi</taxon>
        <taxon>Mammalia</taxon>
        <taxon>Eutheria</taxon>
        <taxon>Laurasiatheria</taxon>
        <taxon>Chiroptera</taxon>
        <taxon>Yangochiroptera</taxon>
        <taxon>Vespertilionidae</taxon>
        <taxon>Myotis</taxon>
    </lineage>
</organism>
<feature type="region of interest" description="Disordered" evidence="1">
    <location>
        <begin position="19"/>
        <end position="43"/>
    </location>
</feature>
<evidence type="ECO:0000313" key="3">
    <source>
        <dbReference type="Proteomes" id="UP000010556"/>
    </source>
</evidence>
<sequence length="93" mass="9692">MSWLSRLCYETVEMKRKHRNHDGNVTLTGTRGSSPAQGSPTSGVGPCGVSCEHVLCSAHTSVHGDCTEQATKAAFAPSLPSQGGTLLKGSSTF</sequence>
<name>L5LNW2_MYODS</name>
<accession>L5LNW2</accession>
<feature type="compositionally biased region" description="Polar residues" evidence="1">
    <location>
        <begin position="23"/>
        <end position="42"/>
    </location>
</feature>
<protein>
    <submittedName>
        <fullName evidence="2">Uncharacterized protein</fullName>
    </submittedName>
</protein>
<dbReference type="EMBL" id="KB109554">
    <property type="protein sequence ID" value="ELK28124.1"/>
    <property type="molecule type" value="Genomic_DNA"/>
</dbReference>
<dbReference type="AlphaFoldDB" id="L5LNW2"/>
<evidence type="ECO:0000256" key="1">
    <source>
        <dbReference type="SAM" id="MobiDB-lite"/>
    </source>
</evidence>